<dbReference type="OrthoDB" id="21421at2157"/>
<dbReference type="Proteomes" id="UP000423396">
    <property type="component" value="Chromosome"/>
</dbReference>
<dbReference type="SUPFAM" id="SSF51735">
    <property type="entry name" value="NAD(P)-binding Rossmann-fold domains"/>
    <property type="match status" value="1"/>
</dbReference>
<dbReference type="GeneID" id="42799108"/>
<name>A0A650CQA1_9CREN</name>
<evidence type="ECO:0000313" key="1">
    <source>
        <dbReference type="EMBL" id="QGR20024.1"/>
    </source>
</evidence>
<evidence type="ECO:0000313" key="2">
    <source>
        <dbReference type="Proteomes" id="UP000423396"/>
    </source>
</evidence>
<dbReference type="RefSeq" id="WP_156007407.1">
    <property type="nucleotide sequence ID" value="NZ_CP045483.1"/>
</dbReference>
<protein>
    <submittedName>
        <fullName evidence="1">Ornithine cyclodeaminase family protein</fullName>
    </submittedName>
</protein>
<keyword evidence="2" id="KW-1185">Reference proteome</keyword>
<dbReference type="AlphaFoldDB" id="A0A650CQA1"/>
<reference evidence="1 2" key="1">
    <citation type="submission" date="2019-10" db="EMBL/GenBank/DDBJ databases">
        <title>Genome Sequences from Six Type Strain Members of the Archaeal Family Sulfolobaceae: Acidianus ambivalens, Acidianus infernus, Metallosphaera prunae, Stygiolobus azoricus, Sulfolobus metallicus, and Sulfurisphaera ohwakuensis.</title>
        <authorList>
            <person name="Counts J.A."/>
            <person name="Kelly R.M."/>
        </authorList>
    </citation>
    <scope>NUCLEOTIDE SEQUENCE [LARGE SCALE GENOMIC DNA]</scope>
    <source>
        <strain evidence="1 2">FC6</strain>
    </source>
</reference>
<organism evidence="1 2">
    <name type="scientific">Stygiolobus azoricus</name>
    <dbReference type="NCBI Taxonomy" id="41675"/>
    <lineage>
        <taxon>Archaea</taxon>
        <taxon>Thermoproteota</taxon>
        <taxon>Thermoprotei</taxon>
        <taxon>Sulfolobales</taxon>
        <taxon>Sulfolobaceae</taxon>
        <taxon>Stygiolobus</taxon>
    </lineage>
</organism>
<accession>A0A650CQA1</accession>
<gene>
    <name evidence="1" type="ORF">D1868_08520</name>
</gene>
<dbReference type="Pfam" id="PF02423">
    <property type="entry name" value="OCD_Mu_crystall"/>
    <property type="match status" value="1"/>
</dbReference>
<proteinExistence type="predicted"/>
<dbReference type="InterPro" id="IPR023401">
    <property type="entry name" value="ODC_N"/>
</dbReference>
<sequence>MALLLRENDVEKVLNYREVYDSLVRAFKQLNSGLAANTKRVRTSYHGSVLTYQAGGIDSYLGFKVFLKGSFISMLFDENGELLLITEADLLTRIRTGVISVIAADYLAKPSYSHITVIGLGRQGQFQVRAFHELKKGVTIKVFSREKLELEVEQLLKDGFNVIKAKDYKDACKDAEVIVTVTNSKDPFLKSEFLEKGVHVNAMGSNLPERVELFPEVLKVASLIVVEDLQQAKEEAGDLILADKMKMLDWNKVVPISSVIDGQIKRKSEDEITVFKSLGIGLEDVVVMKILYEKAKKIGLGTEIVVKGRWSPESEKK</sequence>
<dbReference type="GO" id="GO:0005737">
    <property type="term" value="C:cytoplasm"/>
    <property type="evidence" value="ECO:0007669"/>
    <property type="project" value="TreeGrafter"/>
</dbReference>
<dbReference type="KEGG" id="sazo:D1868_08520"/>
<dbReference type="PIRSF" id="PIRSF001439">
    <property type="entry name" value="CryM"/>
    <property type="match status" value="1"/>
</dbReference>
<dbReference type="PANTHER" id="PTHR13812">
    <property type="entry name" value="KETIMINE REDUCTASE MU-CRYSTALLIN"/>
    <property type="match status" value="1"/>
</dbReference>
<dbReference type="InterPro" id="IPR036291">
    <property type="entry name" value="NAD(P)-bd_dom_sf"/>
</dbReference>
<dbReference type="InterPro" id="IPR003462">
    <property type="entry name" value="ODC_Mu_crystall"/>
</dbReference>
<dbReference type="PANTHER" id="PTHR13812:SF19">
    <property type="entry name" value="KETIMINE REDUCTASE MU-CRYSTALLIN"/>
    <property type="match status" value="1"/>
</dbReference>
<dbReference type="EMBL" id="CP045483">
    <property type="protein sequence ID" value="QGR20024.1"/>
    <property type="molecule type" value="Genomic_DNA"/>
</dbReference>
<dbReference type="Gene3D" id="3.40.50.720">
    <property type="entry name" value="NAD(P)-binding Rossmann-like Domain"/>
    <property type="match status" value="1"/>
</dbReference>
<dbReference type="Gene3D" id="3.30.1780.10">
    <property type="entry name" value="ornithine cyclodeaminase, domain 1"/>
    <property type="match status" value="1"/>
</dbReference>